<reference evidence="2 3" key="1">
    <citation type="submission" date="2018-09" db="EMBL/GenBank/DDBJ databases">
        <title>Nocardia yunnanensis sp. nov., an actinomycete isolated from a soil sample.</title>
        <authorList>
            <person name="Zhang J."/>
        </authorList>
    </citation>
    <scope>NUCLEOTIDE SEQUENCE [LARGE SCALE GENOMIC DNA]</scope>
    <source>
        <strain evidence="2 3">CFHS0054</strain>
    </source>
</reference>
<dbReference type="Proteomes" id="UP000267164">
    <property type="component" value="Chromosome"/>
</dbReference>
<proteinExistence type="predicted"/>
<dbReference type="Pfam" id="PF13350">
    <property type="entry name" value="Y_phosphatase3"/>
    <property type="match status" value="1"/>
</dbReference>
<gene>
    <name evidence="2" type="ORF">D7D52_23085</name>
</gene>
<organism evidence="2 3">
    <name type="scientific">Nocardia yunnanensis</name>
    <dbReference type="NCBI Taxonomy" id="2382165"/>
    <lineage>
        <taxon>Bacteria</taxon>
        <taxon>Bacillati</taxon>
        <taxon>Actinomycetota</taxon>
        <taxon>Actinomycetes</taxon>
        <taxon>Mycobacteriales</taxon>
        <taxon>Nocardiaceae</taxon>
        <taxon>Nocardia</taxon>
    </lineage>
</organism>
<dbReference type="AlphaFoldDB" id="A0A386ZFL9"/>
<dbReference type="PROSITE" id="PS00383">
    <property type="entry name" value="TYR_PHOSPHATASE_1"/>
    <property type="match status" value="1"/>
</dbReference>
<evidence type="ECO:0000256" key="1">
    <source>
        <dbReference type="SAM" id="MobiDB-lite"/>
    </source>
</evidence>
<protein>
    <submittedName>
        <fullName evidence="2">Tyrosine-protein phosphatase</fullName>
    </submittedName>
</protein>
<feature type="region of interest" description="Disordered" evidence="1">
    <location>
        <begin position="1"/>
        <end position="22"/>
    </location>
</feature>
<dbReference type="InterPro" id="IPR016130">
    <property type="entry name" value="Tyr_Pase_AS"/>
</dbReference>
<dbReference type="EMBL" id="CP032568">
    <property type="protein sequence ID" value="AYF76237.1"/>
    <property type="molecule type" value="Genomic_DNA"/>
</dbReference>
<keyword evidence="3" id="KW-1185">Reference proteome</keyword>
<dbReference type="InterPro" id="IPR026893">
    <property type="entry name" value="Tyr/Ser_Pase_IphP-type"/>
</dbReference>
<evidence type="ECO:0000313" key="3">
    <source>
        <dbReference type="Proteomes" id="UP000267164"/>
    </source>
</evidence>
<dbReference type="OrthoDB" id="1188001at2"/>
<dbReference type="SUPFAM" id="SSF52799">
    <property type="entry name" value="(Phosphotyrosine protein) phosphatases II"/>
    <property type="match status" value="1"/>
</dbReference>
<dbReference type="InterPro" id="IPR029021">
    <property type="entry name" value="Prot-tyrosine_phosphatase-like"/>
</dbReference>
<accession>A0A386ZFL9</accession>
<dbReference type="KEGG" id="nyu:D7D52_23085"/>
<dbReference type="GO" id="GO:0004721">
    <property type="term" value="F:phosphoprotein phosphatase activity"/>
    <property type="evidence" value="ECO:0007669"/>
    <property type="project" value="InterPro"/>
</dbReference>
<evidence type="ECO:0000313" key="2">
    <source>
        <dbReference type="EMBL" id="AYF76237.1"/>
    </source>
</evidence>
<dbReference type="Gene3D" id="3.90.190.10">
    <property type="entry name" value="Protein tyrosine phosphatase superfamily"/>
    <property type="match status" value="1"/>
</dbReference>
<sequence length="298" mass="31237">MVLRVPSGNKFRGSTKTGPPSAFVPGRRSTLRNRAVQAAAVVTIAFSASLGSVATAFATDPPAATSSVVVDTDTRALGLTGVQNARDAGGYRTLDGHTVRSGLVFRTGELSKAADDDLAKLTALNVVSVHDLRTGYEQQLMGVDRVPAGAAEHHDDVIGQAPPQVMASTLSAGTDLYRAFVTAPGASDGFANVLRDIAYNPGGVLFHCTAGKDRTGWTEAVLLSILGVDKDTVYYDYLLSNYYRGAKDGDMMNGVSAAALDAAFDQVNQSYGSFDNYVHDGLKLTDADVSALKAKLLA</sequence>
<name>A0A386ZFL9_9NOCA</name>